<dbReference type="Pfam" id="PF02272">
    <property type="entry name" value="DHHA1"/>
    <property type="match status" value="1"/>
</dbReference>
<gene>
    <name evidence="3" type="ORF">NV226_00195</name>
</gene>
<sequence>MKKGSYLLIKKAIEKYDNIFIFHHIRPDGDCLGSQFGLKEMIEATYPDKKVFAVGDSGGILNFLDFTHNNNFTEKDFENSLGIVVDASSSNRIEMNQLILEKKLTAMARIDHHPNGADINYQYNWIDSSFVAAAEQIGYLAWKGKYKLTQKAVEYIYLGIHTDSGRFFYSNTSARTFQVVAHLSKNGLNVFDINQKLALRKLKDIAFSGKVLSGFKTDGPIIYFHVTEKIIKELDLTYEEGSFVNILANIQGYPIWIFFIDQPDKTIRVRLRSNGPKVNIVGRMFNGGGHDMASGATLSSKKEIKKVLEECKKLLEEGNN</sequence>
<keyword evidence="4" id="KW-1185">Reference proteome</keyword>
<dbReference type="InterPro" id="IPR038763">
    <property type="entry name" value="DHH_sf"/>
</dbReference>
<proteinExistence type="predicted"/>
<protein>
    <submittedName>
        <fullName evidence="3">Bifunctional oligoribonuclease/PAP phosphatase NrnA</fullName>
    </submittedName>
</protein>
<accession>A0ABY5RBY9</accession>
<dbReference type="EMBL" id="CP102734">
    <property type="protein sequence ID" value="UVD81730.1"/>
    <property type="molecule type" value="Genomic_DNA"/>
</dbReference>
<evidence type="ECO:0000259" key="2">
    <source>
        <dbReference type="Pfam" id="PF02272"/>
    </source>
</evidence>
<dbReference type="InterPro" id="IPR003156">
    <property type="entry name" value="DHHA1_dom"/>
</dbReference>
<dbReference type="Gene3D" id="3.10.310.30">
    <property type="match status" value="1"/>
</dbReference>
<reference evidence="3" key="1">
    <citation type="submission" date="2022-08" db="EMBL/GenBank/DDBJ databases">
        <title>Complete genome of Mycoplasma iguanae type strain 2327.</title>
        <authorList>
            <person name="Spergser J."/>
        </authorList>
    </citation>
    <scope>NUCLEOTIDE SEQUENCE</scope>
    <source>
        <strain evidence="3">2327</strain>
    </source>
</reference>
<dbReference type="Gene3D" id="3.90.1640.10">
    <property type="entry name" value="inorganic pyrophosphatase (n-terminal core)"/>
    <property type="match status" value="1"/>
</dbReference>
<dbReference type="PANTHER" id="PTHR47618">
    <property type="entry name" value="BIFUNCTIONAL OLIGORIBONUCLEASE AND PAP PHOSPHATASE NRNA"/>
    <property type="match status" value="1"/>
</dbReference>
<feature type="domain" description="DHHA1" evidence="2">
    <location>
        <begin position="242"/>
        <end position="316"/>
    </location>
</feature>
<evidence type="ECO:0000313" key="3">
    <source>
        <dbReference type="EMBL" id="UVD81730.1"/>
    </source>
</evidence>
<feature type="domain" description="DDH" evidence="1">
    <location>
        <begin position="18"/>
        <end position="160"/>
    </location>
</feature>
<dbReference type="InterPro" id="IPR051319">
    <property type="entry name" value="Oligoribo/pAp-PDE_c-di-AMP_PDE"/>
</dbReference>
<dbReference type="RefSeq" id="WP_258210904.1">
    <property type="nucleotide sequence ID" value="NZ_CP102734.1"/>
</dbReference>
<organism evidence="3 4">
    <name type="scientific">Mycoplasma iguanae</name>
    <dbReference type="NCBI Taxonomy" id="292461"/>
    <lineage>
        <taxon>Bacteria</taxon>
        <taxon>Bacillati</taxon>
        <taxon>Mycoplasmatota</taxon>
        <taxon>Mollicutes</taxon>
        <taxon>Mycoplasmataceae</taxon>
        <taxon>Mycoplasma</taxon>
    </lineage>
</organism>
<dbReference type="PANTHER" id="PTHR47618:SF1">
    <property type="entry name" value="BIFUNCTIONAL OLIGORIBONUCLEASE AND PAP PHOSPHATASE NRNA"/>
    <property type="match status" value="1"/>
</dbReference>
<dbReference type="InterPro" id="IPR001667">
    <property type="entry name" value="DDH_dom"/>
</dbReference>
<evidence type="ECO:0000313" key="4">
    <source>
        <dbReference type="Proteomes" id="UP001059252"/>
    </source>
</evidence>
<dbReference type="Pfam" id="PF01368">
    <property type="entry name" value="DHH"/>
    <property type="match status" value="1"/>
</dbReference>
<evidence type="ECO:0000259" key="1">
    <source>
        <dbReference type="Pfam" id="PF01368"/>
    </source>
</evidence>
<dbReference type="SUPFAM" id="SSF64182">
    <property type="entry name" value="DHH phosphoesterases"/>
    <property type="match status" value="1"/>
</dbReference>
<dbReference type="Proteomes" id="UP001059252">
    <property type="component" value="Chromosome"/>
</dbReference>
<name>A0ABY5RBY9_9MOLU</name>